<dbReference type="GO" id="GO:0009307">
    <property type="term" value="P:DNA restriction-modification system"/>
    <property type="evidence" value="ECO:0007669"/>
    <property type="project" value="UniProtKB-KW"/>
</dbReference>
<keyword evidence="7" id="KW-1185">Reference proteome</keyword>
<evidence type="ECO:0000256" key="4">
    <source>
        <dbReference type="ARBA" id="ARBA00038652"/>
    </source>
</evidence>
<keyword evidence="6" id="KW-0378">Hydrolase</keyword>
<dbReference type="GO" id="GO:0003677">
    <property type="term" value="F:DNA binding"/>
    <property type="evidence" value="ECO:0007669"/>
    <property type="project" value="UniProtKB-KW"/>
</dbReference>
<keyword evidence="3" id="KW-0238">DNA-binding</keyword>
<keyword evidence="6" id="KW-0255">Endonuclease</keyword>
<comment type="similarity">
    <text evidence="1">Belongs to the type-I restriction system S methylase family.</text>
</comment>
<evidence type="ECO:0000256" key="2">
    <source>
        <dbReference type="ARBA" id="ARBA00022747"/>
    </source>
</evidence>
<dbReference type="OrthoDB" id="3197085at2"/>
<comment type="subunit">
    <text evidence="4">The methyltransferase is composed of M and S polypeptides.</text>
</comment>
<evidence type="ECO:0000256" key="1">
    <source>
        <dbReference type="ARBA" id="ARBA00010923"/>
    </source>
</evidence>
<dbReference type="Proteomes" id="UP000269198">
    <property type="component" value="Unassembled WGS sequence"/>
</dbReference>
<dbReference type="InterPro" id="IPR000055">
    <property type="entry name" value="Restrct_endonuc_typeI_TRD"/>
</dbReference>
<accession>A0A3N0E8R6</accession>
<evidence type="ECO:0000313" key="7">
    <source>
        <dbReference type="Proteomes" id="UP000269198"/>
    </source>
</evidence>
<evidence type="ECO:0000259" key="5">
    <source>
        <dbReference type="Pfam" id="PF01420"/>
    </source>
</evidence>
<evidence type="ECO:0000313" key="6">
    <source>
        <dbReference type="EMBL" id="RNL84235.1"/>
    </source>
</evidence>
<organism evidence="6 7">
    <name type="scientific">Halostreptopolyspora alba</name>
    <dbReference type="NCBI Taxonomy" id="2487137"/>
    <lineage>
        <taxon>Bacteria</taxon>
        <taxon>Bacillati</taxon>
        <taxon>Actinomycetota</taxon>
        <taxon>Actinomycetes</taxon>
        <taxon>Streptosporangiales</taxon>
        <taxon>Nocardiopsidaceae</taxon>
        <taxon>Halostreptopolyspora</taxon>
    </lineage>
</organism>
<feature type="domain" description="Type I restriction modification DNA specificity" evidence="5">
    <location>
        <begin position="50"/>
        <end position="177"/>
    </location>
</feature>
<dbReference type="InterPro" id="IPR044946">
    <property type="entry name" value="Restrct_endonuc_typeI_TRD_sf"/>
</dbReference>
<dbReference type="Pfam" id="PF01420">
    <property type="entry name" value="Methylase_S"/>
    <property type="match status" value="1"/>
</dbReference>
<sequence>MNDPFSTNSSHWPVSRVDRVASVNARIGWKALTASEYQADGFAFLSTPNIKSERIDFENVNYISEYRYNESPELKLTEGDVLLAKDGNTLGITNIVKELPRPATVNGSIAVIRPHGIRPEFLRYVLASDAIQGRIAALKDGMGVPHLFQWDIRRLPVLLPPTEEQQRIADFLDTETTRIDDMARQHSRVRQLLAERATTLIDSEVDRLASKYGFSRLRRTATHFEQGTSPQCNNISAGIDEWGVLKVSAVKDGIFYPDENKQLPEDVPPTRRYEVHEGDLLITRANTPSLVGSTSVVPATRDKLMISDKIFRVTLSPDLDPNYLVQVAGSSRIRGLCAAVSHGTSQSMVNLKVEEIKEWPIPAAPLNEQRAFVDSLNQHHEKSARLRSSIDRQLSLLAERRQALITAAVTGQLDVTTAGRAAVG</sequence>
<gene>
    <name evidence="6" type="ORF">EFW17_13520</name>
</gene>
<dbReference type="SUPFAM" id="SSF116734">
    <property type="entry name" value="DNA methylase specificity domain"/>
    <property type="match status" value="2"/>
</dbReference>
<dbReference type="AlphaFoldDB" id="A0A3N0E8R6"/>
<dbReference type="PANTHER" id="PTHR43140:SF1">
    <property type="entry name" value="TYPE I RESTRICTION ENZYME ECOKI SPECIFICITY SUBUNIT"/>
    <property type="match status" value="1"/>
</dbReference>
<comment type="caution">
    <text evidence="6">The sequence shown here is derived from an EMBL/GenBank/DDBJ whole genome shotgun (WGS) entry which is preliminary data.</text>
</comment>
<dbReference type="InterPro" id="IPR051212">
    <property type="entry name" value="Type-I_RE_S_subunit"/>
</dbReference>
<dbReference type="EMBL" id="RJMB01000012">
    <property type="protein sequence ID" value="RNL84235.1"/>
    <property type="molecule type" value="Genomic_DNA"/>
</dbReference>
<keyword evidence="6" id="KW-0540">Nuclease</keyword>
<dbReference type="PANTHER" id="PTHR43140">
    <property type="entry name" value="TYPE-1 RESTRICTION ENZYME ECOKI SPECIFICITY PROTEIN"/>
    <property type="match status" value="1"/>
</dbReference>
<dbReference type="GO" id="GO:0004519">
    <property type="term" value="F:endonuclease activity"/>
    <property type="evidence" value="ECO:0007669"/>
    <property type="project" value="UniProtKB-KW"/>
</dbReference>
<protein>
    <submittedName>
        <fullName evidence="6">Restriction endonuclease subunit S</fullName>
    </submittedName>
</protein>
<keyword evidence="2" id="KW-0680">Restriction system</keyword>
<proteinExistence type="inferred from homology"/>
<evidence type="ECO:0000256" key="3">
    <source>
        <dbReference type="ARBA" id="ARBA00023125"/>
    </source>
</evidence>
<reference evidence="6 7" key="1">
    <citation type="submission" date="2018-11" db="EMBL/GenBank/DDBJ databases">
        <title>The genome draft of YIM 96095.</title>
        <authorList>
            <person name="Tang S.-K."/>
            <person name="Chunyu W.-X."/>
            <person name="Feng Y.-Z."/>
        </authorList>
    </citation>
    <scope>NUCLEOTIDE SEQUENCE [LARGE SCALE GENOMIC DNA]</scope>
    <source>
        <strain evidence="6 7">YIM 96095</strain>
    </source>
</reference>
<name>A0A3N0E8R6_9ACTN</name>
<dbReference type="RefSeq" id="WP_123201728.1">
    <property type="nucleotide sequence ID" value="NZ_RJMB01000012.1"/>
</dbReference>
<dbReference type="Gene3D" id="3.90.220.20">
    <property type="entry name" value="DNA methylase specificity domains"/>
    <property type="match status" value="2"/>
</dbReference>